<dbReference type="PANTHER" id="PTHR43283:SF7">
    <property type="entry name" value="BETA-LACTAMASE-RELATED DOMAIN-CONTAINING PROTEIN"/>
    <property type="match status" value="1"/>
</dbReference>
<proteinExistence type="predicted"/>
<sequence>MPASLSRPLVRRAPEEVGIPSAALLALAARLQDEGLDPHALLVARAGDVVFETAWAPYALDRPALVYSASKTYTSLAIGFLADEGRLGLDDSAGDLLGEPNPHGITVRHLLTMNTGHDSAQIGSVGADPRNLLRIAPAHEPGTFFAYNSPATHALSAIVTAVTGEPLTAYLRPRLLDPLGIGDRWMSAVGGMEHGTSGYHLTVDDLARTATMLGAGGVWQGRQVAPAWYVEEMSRPWSTTAAFDGPPAGEGEVNDWSLGYGYQVWRGRHGFRLDGAAGQFGLVLPEHDLVIAYQGATLDTQATLRAFWAFVDAVEVAAAAGGADGIGEAVDGAPALSAPHDTWDARDLLTIMAEAPFDAAGLALVDAGDGWTLTLPTVGELPVGTAWQEVAVDADADVVAGAPGVGDPATRLALATRGEARGDGSVLVHVVDTTSPHRAIVVREADGTLRAGWHIPPLGGGWAALRVPASVIAEDDANTAAARGEPRREP</sequence>
<dbReference type="PANTHER" id="PTHR43283">
    <property type="entry name" value="BETA-LACTAMASE-RELATED"/>
    <property type="match status" value="1"/>
</dbReference>
<dbReference type="Gene3D" id="3.40.710.10">
    <property type="entry name" value="DD-peptidase/beta-lactamase superfamily"/>
    <property type="match status" value="1"/>
</dbReference>
<accession>A0A4Y3UR03</accession>
<keyword evidence="3" id="KW-1185">Reference proteome</keyword>
<protein>
    <submittedName>
        <fullName evidence="2">CubicO group peptidase (Beta-lactamase class C family)</fullName>
    </submittedName>
</protein>
<gene>
    <name evidence="2" type="ORF">FHX68_1922</name>
</gene>
<comment type="caution">
    <text evidence="2">The sequence shown here is derived from an EMBL/GenBank/DDBJ whole genome shotgun (WGS) entry which is preliminary data.</text>
</comment>
<dbReference type="SUPFAM" id="SSF56601">
    <property type="entry name" value="beta-lactamase/transpeptidase-like"/>
    <property type="match status" value="1"/>
</dbReference>
<evidence type="ECO:0000259" key="1">
    <source>
        <dbReference type="Pfam" id="PF00144"/>
    </source>
</evidence>
<feature type="domain" description="Beta-lactamase-related" evidence="1">
    <location>
        <begin position="40"/>
        <end position="293"/>
    </location>
</feature>
<dbReference type="InterPro" id="IPR001466">
    <property type="entry name" value="Beta-lactam-related"/>
</dbReference>
<dbReference type="Proteomes" id="UP000319804">
    <property type="component" value="Unassembled WGS sequence"/>
</dbReference>
<dbReference type="InterPro" id="IPR050789">
    <property type="entry name" value="Diverse_Enzym_Activities"/>
</dbReference>
<evidence type="ECO:0000313" key="3">
    <source>
        <dbReference type="Proteomes" id="UP000319804"/>
    </source>
</evidence>
<evidence type="ECO:0000313" key="2">
    <source>
        <dbReference type="EMBL" id="TQM97916.1"/>
    </source>
</evidence>
<organism evidence="2 3">
    <name type="scientific">Microbacterium lacticum</name>
    <dbReference type="NCBI Taxonomy" id="33885"/>
    <lineage>
        <taxon>Bacteria</taxon>
        <taxon>Bacillati</taxon>
        <taxon>Actinomycetota</taxon>
        <taxon>Actinomycetes</taxon>
        <taxon>Micrococcales</taxon>
        <taxon>Microbacteriaceae</taxon>
        <taxon>Microbacterium</taxon>
    </lineage>
</organism>
<dbReference type="EMBL" id="VFPS01000003">
    <property type="protein sequence ID" value="TQM97916.1"/>
    <property type="molecule type" value="Genomic_DNA"/>
</dbReference>
<reference evidence="2 3" key="1">
    <citation type="submission" date="2019-06" db="EMBL/GenBank/DDBJ databases">
        <title>Sequencing the genomes of 1000 actinobacteria strains.</title>
        <authorList>
            <person name="Klenk H.-P."/>
        </authorList>
    </citation>
    <scope>NUCLEOTIDE SEQUENCE [LARGE SCALE GENOMIC DNA]</scope>
    <source>
        <strain evidence="2 3">DSM 20427</strain>
    </source>
</reference>
<dbReference type="RefSeq" id="WP_229661560.1">
    <property type="nucleotide sequence ID" value="NZ_BJNA01000041.1"/>
</dbReference>
<dbReference type="AlphaFoldDB" id="A0A4Y3UR03"/>
<dbReference type="Pfam" id="PF00144">
    <property type="entry name" value="Beta-lactamase"/>
    <property type="match status" value="1"/>
</dbReference>
<name>A0A4Y3UR03_9MICO</name>
<dbReference type="InterPro" id="IPR012338">
    <property type="entry name" value="Beta-lactam/transpept-like"/>
</dbReference>